<organism evidence="2">
    <name type="scientific">Pongo abelii</name>
    <name type="common">Sumatran orangutan</name>
    <name type="synonym">Pongo pygmaeus abelii</name>
    <dbReference type="NCBI Taxonomy" id="9601"/>
    <lineage>
        <taxon>Eukaryota</taxon>
        <taxon>Metazoa</taxon>
        <taxon>Chordata</taxon>
        <taxon>Craniata</taxon>
        <taxon>Vertebrata</taxon>
        <taxon>Euteleostomi</taxon>
        <taxon>Mammalia</taxon>
        <taxon>Eutheria</taxon>
        <taxon>Euarchontoglires</taxon>
        <taxon>Primates</taxon>
        <taxon>Haplorrhini</taxon>
        <taxon>Catarrhini</taxon>
        <taxon>Hominidae</taxon>
        <taxon>Pongo</taxon>
    </lineage>
</organism>
<dbReference type="AlphaFoldDB" id="A0A2J8WF69"/>
<feature type="region of interest" description="Disordered" evidence="1">
    <location>
        <begin position="1"/>
        <end position="40"/>
    </location>
</feature>
<evidence type="ECO:0000313" key="2">
    <source>
        <dbReference type="EMBL" id="PNJ68401.1"/>
    </source>
</evidence>
<dbReference type="EMBL" id="NDHI03003391">
    <property type="protein sequence ID" value="PNJ68401.1"/>
    <property type="molecule type" value="Genomic_DNA"/>
</dbReference>
<sequence>MPALESLAGGAGPPTTHLSRVRTKRPALSRLKPLGPPHTPQCPRSLLVLDGPPIGLLLVHLKGLWARAARSLKGAARSRVSLWTPPARVGTLVAAGGKSALQKEGRKISLEIVKLSAVRETRGSGDVVEVTANEARTLDSDLGPVLRGCLMQDSHLRVS</sequence>
<proteinExistence type="predicted"/>
<comment type="caution">
    <text evidence="2">The sequence shown here is derived from an EMBL/GenBank/DDBJ whole genome shotgun (WGS) entry which is preliminary data.</text>
</comment>
<reference evidence="2" key="1">
    <citation type="submission" date="2017-12" db="EMBL/GenBank/DDBJ databases">
        <title>High-resolution comparative analysis of great ape genomes.</title>
        <authorList>
            <person name="Pollen A."/>
            <person name="Hastie A."/>
            <person name="Hormozdiari F."/>
            <person name="Dougherty M."/>
            <person name="Liu R."/>
            <person name="Chaisson M."/>
            <person name="Hoppe E."/>
            <person name="Hill C."/>
            <person name="Pang A."/>
            <person name="Hillier L."/>
            <person name="Baker C."/>
            <person name="Armstrong J."/>
            <person name="Shendure J."/>
            <person name="Paten B."/>
            <person name="Wilson R."/>
            <person name="Chao H."/>
            <person name="Schneider V."/>
            <person name="Ventura M."/>
            <person name="Kronenberg Z."/>
            <person name="Murali S."/>
            <person name="Gordon D."/>
            <person name="Cantsilieris S."/>
            <person name="Munson K."/>
            <person name="Nelson B."/>
            <person name="Raja A."/>
            <person name="Underwood J."/>
            <person name="Diekhans M."/>
            <person name="Fiddes I."/>
            <person name="Haussler D."/>
            <person name="Eichler E."/>
        </authorList>
    </citation>
    <scope>NUCLEOTIDE SEQUENCE [LARGE SCALE GENOMIC DNA]</scope>
    <source>
        <strain evidence="2">Susie</strain>
    </source>
</reference>
<protein>
    <submittedName>
        <fullName evidence="2">LRP4-AS1 isoform 3</fullName>
    </submittedName>
</protein>
<accession>A0A2J8WF69</accession>
<name>A0A2J8WF69_PONAB</name>
<evidence type="ECO:0000256" key="1">
    <source>
        <dbReference type="SAM" id="MobiDB-lite"/>
    </source>
</evidence>
<gene>
    <name evidence="2" type="ORF">CR201_G0010927</name>
</gene>